<name>A0A4S3JP01_9EURO</name>
<gene>
    <name evidence="2" type="ORF">EYZ11_003166</name>
</gene>
<feature type="compositionally biased region" description="Polar residues" evidence="1">
    <location>
        <begin position="91"/>
        <end position="106"/>
    </location>
</feature>
<protein>
    <submittedName>
        <fullName evidence="2">Uncharacterized protein</fullName>
    </submittedName>
</protein>
<sequence>MAKLWQSIESHDWETFREGRDADPGQILLEEGEPRSPLSSRMIPTFHEVEKSGEMNRIRGIVVRQRQYYSCVKTCKGGRNVPEEFMKQYSKEQPASEASRSRSSGV</sequence>
<dbReference type="AlphaFoldDB" id="A0A4S3JP01"/>
<feature type="region of interest" description="Disordered" evidence="1">
    <location>
        <begin position="86"/>
        <end position="106"/>
    </location>
</feature>
<keyword evidence="3" id="KW-1185">Reference proteome</keyword>
<evidence type="ECO:0000256" key="1">
    <source>
        <dbReference type="SAM" id="MobiDB-lite"/>
    </source>
</evidence>
<dbReference type="VEuPathDB" id="FungiDB:EYZ11_003166"/>
<reference evidence="2 3" key="1">
    <citation type="submission" date="2019-03" db="EMBL/GenBank/DDBJ databases">
        <title>The genome sequence of a newly discovered highly antifungal drug resistant Aspergillus species, Aspergillus tanneri NIH 1004.</title>
        <authorList>
            <person name="Mounaud S."/>
            <person name="Singh I."/>
            <person name="Joardar V."/>
            <person name="Pakala S."/>
            <person name="Pakala S."/>
            <person name="Venepally P."/>
            <person name="Hoover J."/>
            <person name="Nierman W."/>
            <person name="Chung J."/>
            <person name="Losada L."/>
        </authorList>
    </citation>
    <scope>NUCLEOTIDE SEQUENCE [LARGE SCALE GENOMIC DNA]</scope>
    <source>
        <strain evidence="2 3">NIH1004</strain>
    </source>
</reference>
<comment type="caution">
    <text evidence="2">The sequence shown here is derived from an EMBL/GenBank/DDBJ whole genome shotgun (WGS) entry which is preliminary data.</text>
</comment>
<accession>A0A4S3JP01</accession>
<evidence type="ECO:0000313" key="3">
    <source>
        <dbReference type="Proteomes" id="UP000308092"/>
    </source>
</evidence>
<dbReference type="Proteomes" id="UP000308092">
    <property type="component" value="Unassembled WGS sequence"/>
</dbReference>
<organism evidence="2 3">
    <name type="scientific">Aspergillus tanneri</name>
    <dbReference type="NCBI Taxonomy" id="1220188"/>
    <lineage>
        <taxon>Eukaryota</taxon>
        <taxon>Fungi</taxon>
        <taxon>Dikarya</taxon>
        <taxon>Ascomycota</taxon>
        <taxon>Pezizomycotina</taxon>
        <taxon>Eurotiomycetes</taxon>
        <taxon>Eurotiomycetidae</taxon>
        <taxon>Eurotiales</taxon>
        <taxon>Aspergillaceae</taxon>
        <taxon>Aspergillus</taxon>
        <taxon>Aspergillus subgen. Circumdati</taxon>
    </lineage>
</organism>
<evidence type="ECO:0000313" key="2">
    <source>
        <dbReference type="EMBL" id="THC97332.1"/>
    </source>
</evidence>
<feature type="region of interest" description="Disordered" evidence="1">
    <location>
        <begin position="15"/>
        <end position="42"/>
    </location>
</feature>
<proteinExistence type="predicted"/>
<dbReference type="EMBL" id="SOSA01000078">
    <property type="protein sequence ID" value="THC97332.1"/>
    <property type="molecule type" value="Genomic_DNA"/>
</dbReference>